<evidence type="ECO:0000313" key="1">
    <source>
        <dbReference type="EMBL" id="WNY28399.1"/>
    </source>
</evidence>
<proteinExistence type="predicted"/>
<name>A0AA96ZX04_9EURY</name>
<gene>
    <name evidence="1" type="ORF">MmiEs2_05840</name>
</gene>
<dbReference type="GeneID" id="85197036"/>
<dbReference type="Proteomes" id="UP001302662">
    <property type="component" value="Chromosome"/>
</dbReference>
<dbReference type="RefSeq" id="WP_316559941.1">
    <property type="nucleotide sequence ID" value="NZ_CP131062.1"/>
</dbReference>
<sequence length="260" mass="28715">MRKCLYYLFFAILLGASVFMLPGSLENAEQNDPRVYARTTCYENNGDILCRISYTIDNGDYEADKANVTSDIIGSDIKINLPLKEKEENSDSSTSSGTVVINIGSEELFEKEIMYTFFENETKIGSFIFEDGELSCYTSARVDGIELISDGEQIKAAVQVSTGVGPVYSVDAQNVTISNSLNESGLYTISLPEKEKFTKDSEAIPFMSVISVYTFEIANAGDLKNGEYTVKINDKETSFTIKNSGVSNMNNVGYVWISDD</sequence>
<evidence type="ECO:0000313" key="2">
    <source>
        <dbReference type="Proteomes" id="UP001302662"/>
    </source>
</evidence>
<organism evidence="1 2">
    <name type="scientific">Methanimicrococcus stummii</name>
    <dbReference type="NCBI Taxonomy" id="3028294"/>
    <lineage>
        <taxon>Archaea</taxon>
        <taxon>Methanobacteriati</taxon>
        <taxon>Methanobacteriota</taxon>
        <taxon>Stenosarchaea group</taxon>
        <taxon>Methanomicrobia</taxon>
        <taxon>Methanosarcinales</taxon>
        <taxon>Methanosarcinaceae</taxon>
        <taxon>Methanimicrococcus</taxon>
    </lineage>
</organism>
<keyword evidence="2" id="KW-1185">Reference proteome</keyword>
<reference evidence="1 2" key="1">
    <citation type="submission" date="2023-07" db="EMBL/GenBank/DDBJ databases">
        <title>Closed genome sequence of Methanimicrococcus sp. Es2.</title>
        <authorList>
            <person name="Protasov E."/>
            <person name="Platt K."/>
            <person name="Reeh H."/>
            <person name="Poehlein A."/>
            <person name="Daniel R."/>
            <person name="Brune A."/>
        </authorList>
    </citation>
    <scope>NUCLEOTIDE SEQUENCE [LARGE SCALE GENOMIC DNA]</scope>
    <source>
        <strain evidence="1 2">Es2</strain>
    </source>
</reference>
<protein>
    <submittedName>
        <fullName evidence="1">Uncharacterized protein</fullName>
    </submittedName>
</protein>
<dbReference type="EMBL" id="CP131062">
    <property type="protein sequence ID" value="WNY28399.1"/>
    <property type="molecule type" value="Genomic_DNA"/>
</dbReference>
<dbReference type="AlphaFoldDB" id="A0AA96ZX04"/>
<dbReference type="KEGG" id="mees:MmiEs2_05840"/>
<accession>A0AA96ZX04</accession>